<gene>
    <name evidence="1" type="ORF">S06H3_40110</name>
</gene>
<name>X1P7C4_9ZZZZ</name>
<protein>
    <submittedName>
        <fullName evidence="1">Uncharacterized protein</fullName>
    </submittedName>
</protein>
<sequence length="35" mass="3862">AEAANEITKTVRKLGPNPIKQEIKSKKIDIKGVRS</sequence>
<evidence type="ECO:0000313" key="1">
    <source>
        <dbReference type="EMBL" id="GAI34915.1"/>
    </source>
</evidence>
<dbReference type="AlphaFoldDB" id="X1P7C4"/>
<feature type="non-terminal residue" evidence="1">
    <location>
        <position position="1"/>
    </location>
</feature>
<comment type="caution">
    <text evidence="1">The sequence shown here is derived from an EMBL/GenBank/DDBJ whole genome shotgun (WGS) entry which is preliminary data.</text>
</comment>
<reference evidence="1" key="1">
    <citation type="journal article" date="2014" name="Front. Microbiol.">
        <title>High frequency of phylogenetically diverse reductive dehalogenase-homologous genes in deep subseafloor sedimentary metagenomes.</title>
        <authorList>
            <person name="Kawai M."/>
            <person name="Futagami T."/>
            <person name="Toyoda A."/>
            <person name="Takaki Y."/>
            <person name="Nishi S."/>
            <person name="Hori S."/>
            <person name="Arai W."/>
            <person name="Tsubouchi T."/>
            <person name="Morono Y."/>
            <person name="Uchiyama I."/>
            <person name="Ito T."/>
            <person name="Fujiyama A."/>
            <person name="Inagaki F."/>
            <person name="Takami H."/>
        </authorList>
    </citation>
    <scope>NUCLEOTIDE SEQUENCE</scope>
    <source>
        <strain evidence="1">Expedition CK06-06</strain>
    </source>
</reference>
<accession>X1P7C4</accession>
<proteinExistence type="predicted"/>
<organism evidence="1">
    <name type="scientific">marine sediment metagenome</name>
    <dbReference type="NCBI Taxonomy" id="412755"/>
    <lineage>
        <taxon>unclassified sequences</taxon>
        <taxon>metagenomes</taxon>
        <taxon>ecological metagenomes</taxon>
    </lineage>
</organism>
<dbReference type="EMBL" id="BARV01024592">
    <property type="protein sequence ID" value="GAI34915.1"/>
    <property type="molecule type" value="Genomic_DNA"/>
</dbReference>